<proteinExistence type="predicted"/>
<dbReference type="Proteomes" id="UP000694381">
    <property type="component" value="Unassembled WGS sequence"/>
</dbReference>
<organism evidence="1 2">
    <name type="scientific">Nannospalax galili</name>
    <name type="common">Northern Israeli blind subterranean mole rat</name>
    <name type="synonym">Spalax galili</name>
    <dbReference type="NCBI Taxonomy" id="1026970"/>
    <lineage>
        <taxon>Eukaryota</taxon>
        <taxon>Metazoa</taxon>
        <taxon>Chordata</taxon>
        <taxon>Craniata</taxon>
        <taxon>Vertebrata</taxon>
        <taxon>Euteleostomi</taxon>
        <taxon>Mammalia</taxon>
        <taxon>Eutheria</taxon>
        <taxon>Euarchontoglires</taxon>
        <taxon>Glires</taxon>
        <taxon>Rodentia</taxon>
        <taxon>Myomorpha</taxon>
        <taxon>Muroidea</taxon>
        <taxon>Spalacidae</taxon>
        <taxon>Spalacinae</taxon>
        <taxon>Nannospalax</taxon>
    </lineage>
</organism>
<reference evidence="1" key="1">
    <citation type="submission" date="2025-08" db="UniProtKB">
        <authorList>
            <consortium name="Ensembl"/>
        </authorList>
    </citation>
    <scope>IDENTIFICATION</scope>
</reference>
<evidence type="ECO:0000313" key="1">
    <source>
        <dbReference type="Ensembl" id="ENSNGAP00000000375.1"/>
    </source>
</evidence>
<protein>
    <submittedName>
        <fullName evidence="1">Uncharacterized protein</fullName>
    </submittedName>
</protein>
<accession>A0A8C6Q8K9</accession>
<evidence type="ECO:0000313" key="2">
    <source>
        <dbReference type="Proteomes" id="UP000694381"/>
    </source>
</evidence>
<name>A0A8C6Q8K9_NANGA</name>
<dbReference type="AlphaFoldDB" id="A0A8C6Q8K9"/>
<gene>
    <name evidence="1" type="primary">Lclat1</name>
</gene>
<keyword evidence="2" id="KW-1185">Reference proteome</keyword>
<dbReference type="Ensembl" id="ENSNGAT00000000383.1">
    <property type="protein sequence ID" value="ENSNGAP00000000375.1"/>
    <property type="gene ID" value="ENSNGAG00000000294.1"/>
</dbReference>
<sequence length="32" mass="3755">MLGPILPLMLINLSWYRWISSRLVATWLTLPV</sequence>
<reference evidence="1" key="2">
    <citation type="submission" date="2025-09" db="UniProtKB">
        <authorList>
            <consortium name="Ensembl"/>
        </authorList>
    </citation>
    <scope>IDENTIFICATION</scope>
</reference>